<proteinExistence type="predicted"/>
<sequence length="65" mass="6855">MDSRAEVAKERSAEVKRDVEEVAATLADMDLTVDRIAGAVKERAGEEKDGRRGGASGGAHLVRCG</sequence>
<keyword evidence="3" id="KW-1185">Reference proteome</keyword>
<gene>
    <name evidence="2" type="ORF">BCR44DRAFT_1425259</name>
</gene>
<reference evidence="2 3" key="1">
    <citation type="submission" date="2016-07" db="EMBL/GenBank/DDBJ databases">
        <title>Pervasive Adenine N6-methylation of Active Genes in Fungi.</title>
        <authorList>
            <consortium name="DOE Joint Genome Institute"/>
            <person name="Mondo S.J."/>
            <person name="Dannebaum R.O."/>
            <person name="Kuo R.C."/>
            <person name="Labutti K."/>
            <person name="Haridas S."/>
            <person name="Kuo A."/>
            <person name="Salamov A."/>
            <person name="Ahrendt S.R."/>
            <person name="Lipzen A."/>
            <person name="Sullivan W."/>
            <person name="Andreopoulos W.B."/>
            <person name="Clum A."/>
            <person name="Lindquist E."/>
            <person name="Daum C."/>
            <person name="Ramamoorthy G.K."/>
            <person name="Gryganskyi A."/>
            <person name="Culley D."/>
            <person name="Magnuson J.K."/>
            <person name="James T.Y."/>
            <person name="O'Malley M.A."/>
            <person name="Stajich J.E."/>
            <person name="Spatafora J.W."/>
            <person name="Visel A."/>
            <person name="Grigoriev I.V."/>
        </authorList>
    </citation>
    <scope>NUCLEOTIDE SEQUENCE [LARGE SCALE GENOMIC DNA]</scope>
    <source>
        <strain evidence="2 3">PL171</strain>
    </source>
</reference>
<evidence type="ECO:0000313" key="2">
    <source>
        <dbReference type="EMBL" id="ORZ40535.1"/>
    </source>
</evidence>
<feature type="region of interest" description="Disordered" evidence="1">
    <location>
        <begin position="42"/>
        <end position="65"/>
    </location>
</feature>
<name>A0A1Y2I109_9FUNG</name>
<comment type="caution">
    <text evidence="2">The sequence shown here is derived from an EMBL/GenBank/DDBJ whole genome shotgun (WGS) entry which is preliminary data.</text>
</comment>
<evidence type="ECO:0000313" key="3">
    <source>
        <dbReference type="Proteomes" id="UP000193411"/>
    </source>
</evidence>
<accession>A0A1Y2I109</accession>
<dbReference type="Proteomes" id="UP000193411">
    <property type="component" value="Unassembled WGS sequence"/>
</dbReference>
<dbReference type="AlphaFoldDB" id="A0A1Y2I109"/>
<evidence type="ECO:0000256" key="1">
    <source>
        <dbReference type="SAM" id="MobiDB-lite"/>
    </source>
</evidence>
<organism evidence="2 3">
    <name type="scientific">Catenaria anguillulae PL171</name>
    <dbReference type="NCBI Taxonomy" id="765915"/>
    <lineage>
        <taxon>Eukaryota</taxon>
        <taxon>Fungi</taxon>
        <taxon>Fungi incertae sedis</taxon>
        <taxon>Blastocladiomycota</taxon>
        <taxon>Blastocladiomycetes</taxon>
        <taxon>Blastocladiales</taxon>
        <taxon>Catenariaceae</taxon>
        <taxon>Catenaria</taxon>
    </lineage>
</organism>
<feature type="compositionally biased region" description="Basic and acidic residues" evidence="1">
    <location>
        <begin position="42"/>
        <end position="52"/>
    </location>
</feature>
<dbReference type="EMBL" id="MCFL01000003">
    <property type="protein sequence ID" value="ORZ40535.1"/>
    <property type="molecule type" value="Genomic_DNA"/>
</dbReference>
<protein>
    <submittedName>
        <fullName evidence="2">Uncharacterized protein</fullName>
    </submittedName>
</protein>